<dbReference type="InterPro" id="IPR002942">
    <property type="entry name" value="S4_RNA-bd"/>
</dbReference>
<comment type="caution">
    <text evidence="7">The sequence shown here is derived from an EMBL/GenBank/DDBJ whole genome shotgun (WGS) entry which is preliminary data.</text>
</comment>
<feature type="compositionally biased region" description="Basic and acidic residues" evidence="5">
    <location>
        <begin position="111"/>
        <end position="128"/>
    </location>
</feature>
<gene>
    <name evidence="7" type="ORF">H9906_05005</name>
</gene>
<evidence type="ECO:0000256" key="4">
    <source>
        <dbReference type="PROSITE-ProRule" id="PRU00182"/>
    </source>
</evidence>
<evidence type="ECO:0000256" key="2">
    <source>
        <dbReference type="ARBA" id="ARBA00022884"/>
    </source>
</evidence>
<dbReference type="EMBL" id="DWUQ01000102">
    <property type="protein sequence ID" value="HJD44374.1"/>
    <property type="molecule type" value="Genomic_DNA"/>
</dbReference>
<dbReference type="GO" id="GO:0043023">
    <property type="term" value="F:ribosomal large subunit binding"/>
    <property type="evidence" value="ECO:0007669"/>
    <property type="project" value="InterPro"/>
</dbReference>
<dbReference type="SUPFAM" id="SSF55174">
    <property type="entry name" value="Alpha-L RNA-binding motif"/>
    <property type="match status" value="1"/>
</dbReference>
<evidence type="ECO:0000313" key="8">
    <source>
        <dbReference type="Proteomes" id="UP000823889"/>
    </source>
</evidence>
<keyword evidence="2 4" id="KW-0694">RNA-binding</keyword>
<dbReference type="InterPro" id="IPR036986">
    <property type="entry name" value="S4_RNA-bd_sf"/>
</dbReference>
<dbReference type="AlphaFoldDB" id="A0A9D2U9A0"/>
<proteinExistence type="inferred from homology"/>
<protein>
    <submittedName>
        <fullName evidence="7">RNA-binding S4 domain-containing protein</fullName>
    </submittedName>
</protein>
<reference evidence="7" key="1">
    <citation type="journal article" date="2021" name="PeerJ">
        <title>Extensive microbial diversity within the chicken gut microbiome revealed by metagenomics and culture.</title>
        <authorList>
            <person name="Gilroy R."/>
            <person name="Ravi A."/>
            <person name="Getino M."/>
            <person name="Pursley I."/>
            <person name="Horton D.L."/>
            <person name="Alikhan N.F."/>
            <person name="Baker D."/>
            <person name="Gharbi K."/>
            <person name="Hall N."/>
            <person name="Watson M."/>
            <person name="Adriaenssens E.M."/>
            <person name="Foster-Nyarko E."/>
            <person name="Jarju S."/>
            <person name="Secka A."/>
            <person name="Antonio M."/>
            <person name="Oren A."/>
            <person name="Chaudhuri R.R."/>
            <person name="La Ragione R."/>
            <person name="Hildebrand F."/>
            <person name="Pallen M.J."/>
        </authorList>
    </citation>
    <scope>NUCLEOTIDE SEQUENCE</scope>
    <source>
        <strain evidence="7">9264</strain>
    </source>
</reference>
<dbReference type="Pfam" id="PF01479">
    <property type="entry name" value="S4"/>
    <property type="match status" value="1"/>
</dbReference>
<dbReference type="GO" id="GO:0003677">
    <property type="term" value="F:DNA binding"/>
    <property type="evidence" value="ECO:0007669"/>
    <property type="project" value="UniProtKB-KW"/>
</dbReference>
<evidence type="ECO:0000256" key="3">
    <source>
        <dbReference type="ARBA" id="ARBA00023125"/>
    </source>
</evidence>
<dbReference type="CDD" id="cd00165">
    <property type="entry name" value="S4"/>
    <property type="match status" value="1"/>
</dbReference>
<dbReference type="GO" id="GO:0003727">
    <property type="term" value="F:single-stranded RNA binding"/>
    <property type="evidence" value="ECO:0007669"/>
    <property type="project" value="InterPro"/>
</dbReference>
<evidence type="ECO:0000256" key="5">
    <source>
        <dbReference type="SAM" id="MobiDB-lite"/>
    </source>
</evidence>
<feature type="region of interest" description="Disordered" evidence="5">
    <location>
        <begin position="91"/>
        <end position="128"/>
    </location>
</feature>
<evidence type="ECO:0000256" key="1">
    <source>
        <dbReference type="ARBA" id="ARBA00008396"/>
    </source>
</evidence>
<feature type="domain" description="RNA-binding S4" evidence="6">
    <location>
        <begin position="4"/>
        <end position="61"/>
    </location>
</feature>
<evidence type="ECO:0000259" key="6">
    <source>
        <dbReference type="SMART" id="SM00363"/>
    </source>
</evidence>
<dbReference type="PIRSF" id="PIRSF016821">
    <property type="entry name" value="HSP15"/>
    <property type="match status" value="1"/>
</dbReference>
<organism evidence="7 8">
    <name type="scientific">Candidatus Paenalcaligenes intestinipullorum</name>
    <dbReference type="NCBI Taxonomy" id="2838718"/>
    <lineage>
        <taxon>Bacteria</taxon>
        <taxon>Pseudomonadati</taxon>
        <taxon>Pseudomonadota</taxon>
        <taxon>Betaproteobacteria</taxon>
        <taxon>Burkholderiales</taxon>
        <taxon>Alcaligenaceae</taxon>
        <taxon>Paenalcaligenes</taxon>
    </lineage>
</organism>
<keyword evidence="3" id="KW-0238">DNA-binding</keyword>
<dbReference type="GO" id="GO:0034605">
    <property type="term" value="P:cellular response to heat"/>
    <property type="evidence" value="ECO:0007669"/>
    <property type="project" value="InterPro"/>
</dbReference>
<dbReference type="Gene3D" id="3.10.290.10">
    <property type="entry name" value="RNA-binding S4 domain"/>
    <property type="match status" value="1"/>
</dbReference>
<sequence length="128" mass="14696">MEKARLDKWLWAARFYKTRNLAAEEIKKGRVQVNNQAAKAAREIRVGDEIQILKRPPATIVVVEALSLVRGPASVAQTLYKETAASIQAREQAAEQRRLAPEPAHSLDMGRPTKRDRREMEKIRRFYD</sequence>
<name>A0A9D2U9A0_9BURK</name>
<dbReference type="InterPro" id="IPR025708">
    <property type="entry name" value="HSP15"/>
</dbReference>
<accession>A0A9D2U9A0</accession>
<dbReference type="PROSITE" id="PS50889">
    <property type="entry name" value="S4"/>
    <property type="match status" value="1"/>
</dbReference>
<dbReference type="Proteomes" id="UP000823889">
    <property type="component" value="Unassembled WGS sequence"/>
</dbReference>
<comment type="similarity">
    <text evidence="1">Belongs to the HSP15 family.</text>
</comment>
<dbReference type="SMART" id="SM00363">
    <property type="entry name" value="S4"/>
    <property type="match status" value="1"/>
</dbReference>
<evidence type="ECO:0000313" key="7">
    <source>
        <dbReference type="EMBL" id="HJD44374.1"/>
    </source>
</evidence>
<reference evidence="7" key="2">
    <citation type="submission" date="2021-04" db="EMBL/GenBank/DDBJ databases">
        <authorList>
            <person name="Gilroy R."/>
        </authorList>
    </citation>
    <scope>NUCLEOTIDE SEQUENCE</scope>
    <source>
        <strain evidence="7">9264</strain>
    </source>
</reference>